<evidence type="ECO:0000313" key="7">
    <source>
        <dbReference type="EMBL" id="EDO41515.1"/>
    </source>
</evidence>
<keyword evidence="8" id="KW-1185">Reference proteome</keyword>
<dbReference type="InParanoid" id="A7S443"/>
<feature type="non-terminal residue" evidence="7">
    <location>
        <position position="1"/>
    </location>
</feature>
<evidence type="ECO:0008006" key="9">
    <source>
        <dbReference type="Google" id="ProtNLM"/>
    </source>
</evidence>
<dbReference type="PANTHER" id="PTHR48182">
    <property type="entry name" value="PROTEIN SERAC1"/>
    <property type="match status" value="1"/>
</dbReference>
<dbReference type="GO" id="GO:0005739">
    <property type="term" value="C:mitochondrion"/>
    <property type="evidence" value="ECO:0007669"/>
    <property type="project" value="UniProtKB-SubCell"/>
</dbReference>
<evidence type="ECO:0000256" key="4">
    <source>
        <dbReference type="ARBA" id="ARBA00022824"/>
    </source>
</evidence>
<reference evidence="7 8" key="1">
    <citation type="journal article" date="2007" name="Science">
        <title>Sea anemone genome reveals ancestral eumetazoan gene repertoire and genomic organization.</title>
        <authorList>
            <person name="Putnam N.H."/>
            <person name="Srivastava M."/>
            <person name="Hellsten U."/>
            <person name="Dirks B."/>
            <person name="Chapman J."/>
            <person name="Salamov A."/>
            <person name="Terry A."/>
            <person name="Shapiro H."/>
            <person name="Lindquist E."/>
            <person name="Kapitonov V.V."/>
            <person name="Jurka J."/>
            <person name="Genikhovich G."/>
            <person name="Grigoriev I.V."/>
            <person name="Lucas S.M."/>
            <person name="Steele R.E."/>
            <person name="Finnerty J.R."/>
            <person name="Technau U."/>
            <person name="Martindale M.Q."/>
            <person name="Rokhsar D.S."/>
        </authorList>
    </citation>
    <scope>NUCLEOTIDE SEQUENCE [LARGE SCALE GENOMIC DNA]</scope>
    <source>
        <strain evidence="8">CH2 X CH6</strain>
    </source>
</reference>
<evidence type="ECO:0000313" key="8">
    <source>
        <dbReference type="Proteomes" id="UP000001593"/>
    </source>
</evidence>
<name>A7S443_NEMVE</name>
<gene>
    <name evidence="7" type="ORF">NEMVEDRAFT_v1g103895</name>
</gene>
<evidence type="ECO:0000256" key="6">
    <source>
        <dbReference type="ARBA" id="ARBA00023136"/>
    </source>
</evidence>
<evidence type="ECO:0000256" key="5">
    <source>
        <dbReference type="ARBA" id="ARBA00023128"/>
    </source>
</evidence>
<dbReference type="EMBL" id="DS469576">
    <property type="protein sequence ID" value="EDO41515.1"/>
    <property type="molecule type" value="Genomic_DNA"/>
</dbReference>
<sequence length="139" mass="15591">CWPKAWLASDFPQTRLLMVEYDTSLSHWVSQCPSEPETQSMSFCSEELMHKLRKAGIGKRPVIWITHSMGGLLVKQLLLLASDSEECMSDNSRGIIFYSTPHQGSIVASYSSQARYLLLPSVQVKELTQGNASKYGHLI</sequence>
<dbReference type="eggNOG" id="KOG2029">
    <property type="taxonomic scope" value="Eukaryota"/>
</dbReference>
<dbReference type="AlphaFoldDB" id="A7S443"/>
<evidence type="ECO:0000256" key="3">
    <source>
        <dbReference type="ARBA" id="ARBA00004370"/>
    </source>
</evidence>
<dbReference type="InterPro" id="IPR029058">
    <property type="entry name" value="AB_hydrolase_fold"/>
</dbReference>
<proteinExistence type="predicted"/>
<accession>A7S443</accession>
<dbReference type="GO" id="GO:0005783">
    <property type="term" value="C:endoplasmic reticulum"/>
    <property type="evidence" value="ECO:0007669"/>
    <property type="project" value="UniProtKB-SubCell"/>
</dbReference>
<dbReference type="Proteomes" id="UP000001593">
    <property type="component" value="Unassembled WGS sequence"/>
</dbReference>
<protein>
    <recommendedName>
        <fullName evidence="9">GPI inositol-deacylase</fullName>
    </recommendedName>
</protein>
<dbReference type="Gene3D" id="3.40.50.1820">
    <property type="entry name" value="alpha/beta hydrolase"/>
    <property type="match status" value="1"/>
</dbReference>
<evidence type="ECO:0000256" key="2">
    <source>
        <dbReference type="ARBA" id="ARBA00004240"/>
    </source>
</evidence>
<organism evidence="7 8">
    <name type="scientific">Nematostella vectensis</name>
    <name type="common">Starlet sea anemone</name>
    <dbReference type="NCBI Taxonomy" id="45351"/>
    <lineage>
        <taxon>Eukaryota</taxon>
        <taxon>Metazoa</taxon>
        <taxon>Cnidaria</taxon>
        <taxon>Anthozoa</taxon>
        <taxon>Hexacorallia</taxon>
        <taxon>Actiniaria</taxon>
        <taxon>Edwardsiidae</taxon>
        <taxon>Nematostella</taxon>
    </lineage>
</organism>
<keyword evidence="6" id="KW-0472">Membrane</keyword>
<dbReference type="STRING" id="45351.A7S443"/>
<comment type="subcellular location">
    <subcellularLocation>
        <location evidence="2">Endoplasmic reticulum</location>
    </subcellularLocation>
    <subcellularLocation>
        <location evidence="3">Membrane</location>
    </subcellularLocation>
    <subcellularLocation>
        <location evidence="1">Mitochondrion</location>
    </subcellularLocation>
</comment>
<dbReference type="SUPFAM" id="SSF53474">
    <property type="entry name" value="alpha/beta-Hydrolases"/>
    <property type="match status" value="1"/>
</dbReference>
<keyword evidence="5" id="KW-0496">Mitochondrion</keyword>
<dbReference type="PANTHER" id="PTHR48182:SF2">
    <property type="entry name" value="PROTEIN SERAC1"/>
    <property type="match status" value="1"/>
</dbReference>
<evidence type="ECO:0000256" key="1">
    <source>
        <dbReference type="ARBA" id="ARBA00004173"/>
    </source>
</evidence>
<dbReference type="GO" id="GO:0016020">
    <property type="term" value="C:membrane"/>
    <property type="evidence" value="ECO:0007669"/>
    <property type="project" value="UniProtKB-SubCell"/>
</dbReference>
<dbReference type="InterPro" id="IPR052374">
    <property type="entry name" value="SERAC1"/>
</dbReference>
<keyword evidence="4" id="KW-0256">Endoplasmic reticulum</keyword>
<dbReference type="PhylomeDB" id="A7S443"/>
<dbReference type="HOGENOM" id="CLU_109643_0_0_1"/>